<evidence type="ECO:0000313" key="2">
    <source>
        <dbReference type="RefSeq" id="XP_030986755.1"/>
    </source>
</evidence>
<organism evidence="1 2">
    <name type="scientific">Pyricularia grisea</name>
    <name type="common">Crabgrass-specific blast fungus</name>
    <name type="synonym">Magnaporthe grisea</name>
    <dbReference type="NCBI Taxonomy" id="148305"/>
    <lineage>
        <taxon>Eukaryota</taxon>
        <taxon>Fungi</taxon>
        <taxon>Dikarya</taxon>
        <taxon>Ascomycota</taxon>
        <taxon>Pezizomycotina</taxon>
        <taxon>Sordariomycetes</taxon>
        <taxon>Sordariomycetidae</taxon>
        <taxon>Magnaporthales</taxon>
        <taxon>Pyriculariaceae</taxon>
        <taxon>Pyricularia</taxon>
    </lineage>
</organism>
<reference evidence="2" key="1">
    <citation type="journal article" date="2019" name="Mol. Biol. Evol.">
        <title>Blast fungal genomes show frequent chromosomal changes, gene gains and losses, and effector gene turnover.</title>
        <authorList>
            <person name="Gomez Luciano L.B."/>
            <person name="Jason Tsai I."/>
            <person name="Chuma I."/>
            <person name="Tosa Y."/>
            <person name="Chen Y.H."/>
            <person name="Li J.Y."/>
            <person name="Li M.Y."/>
            <person name="Jade Lu M.Y."/>
            <person name="Nakayashiki H."/>
            <person name="Li W.H."/>
        </authorList>
    </citation>
    <scope>NUCLEOTIDE SEQUENCE</scope>
    <source>
        <strain evidence="2">NI907</strain>
    </source>
</reference>
<reference evidence="2" key="2">
    <citation type="submission" date="2019-10" db="EMBL/GenBank/DDBJ databases">
        <authorList>
            <consortium name="NCBI Genome Project"/>
        </authorList>
    </citation>
    <scope>NUCLEOTIDE SEQUENCE</scope>
    <source>
        <strain evidence="2">NI907</strain>
    </source>
</reference>
<evidence type="ECO:0000313" key="1">
    <source>
        <dbReference type="Proteomes" id="UP000515153"/>
    </source>
</evidence>
<dbReference type="GeneID" id="41957435"/>
<keyword evidence="1" id="KW-1185">Reference proteome</keyword>
<protein>
    <submittedName>
        <fullName evidence="2">Uncharacterized protein</fullName>
    </submittedName>
</protein>
<gene>
    <name evidence="2" type="ORF">PgNI_02457</name>
</gene>
<accession>A0A6P8BHT1</accession>
<dbReference type="Proteomes" id="UP000515153">
    <property type="component" value="Unplaced"/>
</dbReference>
<sequence length="290" mass="33240">MRLLQKICNDIFTQLPTSSQMCLSLTGKELYSNYFVKNKDLKGALNVTHNVLQPLEKDLPGYYFCSSCIELHRWKLHEGGSLLSIDQCERKPGTVELQLPSQRHVSYTLDWRSVRIAHLLQMYGEGHECQSALLHEHWEAKFVQGNLLLRTTYTLTSRAVANEPWKEIMNSLLAEGLDYLESSKITLVCFDSPLTSVLLRAAKFDFDLKSVEEGPVSYPRWLEYSASHEIRRIRDAETGGWKIVITAFRNLDLRQKSDQETVVAFSGWDNLEFQADGASLWRNDDASCKD</sequence>
<dbReference type="AlphaFoldDB" id="A0A6P8BHT1"/>
<proteinExistence type="predicted"/>
<dbReference type="KEGG" id="pgri:PgNI_02457"/>
<dbReference type="RefSeq" id="XP_030986755.1">
    <property type="nucleotide sequence ID" value="XM_031122523.1"/>
</dbReference>
<name>A0A6P8BHT1_PYRGI</name>
<reference evidence="2" key="3">
    <citation type="submission" date="2025-08" db="UniProtKB">
        <authorList>
            <consortium name="RefSeq"/>
        </authorList>
    </citation>
    <scope>IDENTIFICATION</scope>
    <source>
        <strain evidence="2">NI907</strain>
    </source>
</reference>